<accession>A0A6J4PQ06</accession>
<name>A0A6J4PQ06_9PSEU</name>
<feature type="compositionally biased region" description="Basic and acidic residues" evidence="1">
    <location>
        <begin position="46"/>
        <end position="61"/>
    </location>
</feature>
<dbReference type="AlphaFoldDB" id="A0A6J4PQ06"/>
<evidence type="ECO:0008006" key="3">
    <source>
        <dbReference type="Google" id="ProtNLM"/>
    </source>
</evidence>
<gene>
    <name evidence="2" type="ORF">AVDCRST_MAG66-2328</name>
</gene>
<evidence type="ECO:0000256" key="1">
    <source>
        <dbReference type="SAM" id="MobiDB-lite"/>
    </source>
</evidence>
<protein>
    <recommendedName>
        <fullName evidence="3">SPOR domain-containing protein</fullName>
    </recommendedName>
</protein>
<sequence length="67" mass="7802">MTDEDEWYYSLKDGKVVRADEVRAVDRLGPYPDRETAARALEIARERTEAADRADRRWRGDDDGDDD</sequence>
<reference evidence="2" key="1">
    <citation type="submission" date="2020-02" db="EMBL/GenBank/DDBJ databases">
        <authorList>
            <person name="Meier V. D."/>
        </authorList>
    </citation>
    <scope>NUCLEOTIDE SEQUENCE</scope>
    <source>
        <strain evidence="2">AVDCRST_MAG66</strain>
    </source>
</reference>
<organism evidence="2">
    <name type="scientific">uncultured Pseudonocardia sp</name>
    <dbReference type="NCBI Taxonomy" id="211455"/>
    <lineage>
        <taxon>Bacteria</taxon>
        <taxon>Bacillati</taxon>
        <taxon>Actinomycetota</taxon>
        <taxon>Actinomycetes</taxon>
        <taxon>Pseudonocardiales</taxon>
        <taxon>Pseudonocardiaceae</taxon>
        <taxon>Pseudonocardia</taxon>
        <taxon>environmental samples</taxon>
    </lineage>
</organism>
<dbReference type="EMBL" id="CADCUS010000344">
    <property type="protein sequence ID" value="CAA9416136.1"/>
    <property type="molecule type" value="Genomic_DNA"/>
</dbReference>
<evidence type="ECO:0000313" key="2">
    <source>
        <dbReference type="EMBL" id="CAA9416136.1"/>
    </source>
</evidence>
<feature type="region of interest" description="Disordered" evidence="1">
    <location>
        <begin position="46"/>
        <end position="67"/>
    </location>
</feature>
<proteinExistence type="predicted"/>